<organism evidence="8 9">
    <name type="scientific">Undibacterium pigrum</name>
    <dbReference type="NCBI Taxonomy" id="401470"/>
    <lineage>
        <taxon>Bacteria</taxon>
        <taxon>Pseudomonadati</taxon>
        <taxon>Pseudomonadota</taxon>
        <taxon>Betaproteobacteria</taxon>
        <taxon>Burkholderiales</taxon>
        <taxon>Oxalobacteraceae</taxon>
        <taxon>Undibacterium</taxon>
    </lineage>
</organism>
<evidence type="ECO:0000256" key="2">
    <source>
        <dbReference type="ARBA" id="ARBA00022723"/>
    </source>
</evidence>
<evidence type="ECO:0000259" key="7">
    <source>
        <dbReference type="PROSITE" id="PS51007"/>
    </source>
</evidence>
<evidence type="ECO:0000256" key="6">
    <source>
        <dbReference type="SAM" id="SignalP"/>
    </source>
</evidence>
<keyword evidence="3 4" id="KW-0408">Iron</keyword>
<keyword evidence="1 4" id="KW-0349">Heme</keyword>
<dbReference type="InterPro" id="IPR036909">
    <property type="entry name" value="Cyt_c-like_dom_sf"/>
</dbReference>
<evidence type="ECO:0000313" key="8">
    <source>
        <dbReference type="EMBL" id="PXX45489.1"/>
    </source>
</evidence>
<evidence type="ECO:0000313" key="9">
    <source>
        <dbReference type="Proteomes" id="UP000247792"/>
    </source>
</evidence>
<evidence type="ECO:0000256" key="3">
    <source>
        <dbReference type="ARBA" id="ARBA00023004"/>
    </source>
</evidence>
<dbReference type="GO" id="GO:0046872">
    <property type="term" value="F:metal ion binding"/>
    <property type="evidence" value="ECO:0007669"/>
    <property type="project" value="UniProtKB-KW"/>
</dbReference>
<evidence type="ECO:0000256" key="4">
    <source>
        <dbReference type="PROSITE-ProRule" id="PRU00433"/>
    </source>
</evidence>
<dbReference type="PROSITE" id="PS51007">
    <property type="entry name" value="CYTC"/>
    <property type="match status" value="1"/>
</dbReference>
<feature type="chain" id="PRO_5016452668" evidence="6">
    <location>
        <begin position="41"/>
        <end position="532"/>
    </location>
</feature>
<dbReference type="PANTHER" id="PTHR30600">
    <property type="entry name" value="CYTOCHROME C PEROXIDASE-RELATED"/>
    <property type="match status" value="1"/>
</dbReference>
<reference evidence="8 9" key="1">
    <citation type="submission" date="2018-05" db="EMBL/GenBank/DDBJ databases">
        <title>Genomic Encyclopedia of Type Strains, Phase IV (KMG-IV): sequencing the most valuable type-strain genomes for metagenomic binning, comparative biology and taxonomic classification.</title>
        <authorList>
            <person name="Goeker M."/>
        </authorList>
    </citation>
    <scope>NUCLEOTIDE SEQUENCE [LARGE SCALE GENOMIC DNA]</scope>
    <source>
        <strain evidence="8 9">DSM 19792</strain>
    </source>
</reference>
<keyword evidence="8" id="KW-0575">Peroxidase</keyword>
<feature type="region of interest" description="Disordered" evidence="5">
    <location>
        <begin position="351"/>
        <end position="371"/>
    </location>
</feature>
<dbReference type="AlphaFoldDB" id="A0A318J8U4"/>
<keyword evidence="2 4" id="KW-0479">Metal-binding</keyword>
<feature type="signal peptide" evidence="6">
    <location>
        <begin position="1"/>
        <end position="40"/>
    </location>
</feature>
<protein>
    <submittedName>
        <fullName evidence="8">Di-heme cytochrome c peroxidase</fullName>
    </submittedName>
</protein>
<dbReference type="Gene3D" id="1.10.760.10">
    <property type="entry name" value="Cytochrome c-like domain"/>
    <property type="match status" value="2"/>
</dbReference>
<dbReference type="GO" id="GO:0009055">
    <property type="term" value="F:electron transfer activity"/>
    <property type="evidence" value="ECO:0007669"/>
    <property type="project" value="InterPro"/>
</dbReference>
<accession>A0A318J8U4</accession>
<keyword evidence="6" id="KW-0732">Signal</keyword>
<feature type="compositionally biased region" description="Pro residues" evidence="5">
    <location>
        <begin position="352"/>
        <end position="370"/>
    </location>
</feature>
<gene>
    <name evidence="8" type="ORF">DFR42_102717</name>
</gene>
<dbReference type="RefSeq" id="WP_245936908.1">
    <property type="nucleotide sequence ID" value="NZ_QJKB01000002.1"/>
</dbReference>
<dbReference type="SUPFAM" id="SSF46626">
    <property type="entry name" value="Cytochrome c"/>
    <property type="match status" value="2"/>
</dbReference>
<dbReference type="InterPro" id="IPR009056">
    <property type="entry name" value="Cyt_c-like_dom"/>
</dbReference>
<evidence type="ECO:0000256" key="1">
    <source>
        <dbReference type="ARBA" id="ARBA00022617"/>
    </source>
</evidence>
<dbReference type="GO" id="GO:0020037">
    <property type="term" value="F:heme binding"/>
    <property type="evidence" value="ECO:0007669"/>
    <property type="project" value="InterPro"/>
</dbReference>
<feature type="domain" description="Cytochrome c" evidence="7">
    <location>
        <begin position="378"/>
        <end position="532"/>
    </location>
</feature>
<proteinExistence type="predicted"/>
<name>A0A318J8U4_9BURK</name>
<dbReference type="GO" id="GO:0004130">
    <property type="term" value="F:cytochrome-c peroxidase activity"/>
    <property type="evidence" value="ECO:0007669"/>
    <property type="project" value="TreeGrafter"/>
</dbReference>
<dbReference type="Proteomes" id="UP000247792">
    <property type="component" value="Unassembled WGS sequence"/>
</dbReference>
<sequence length="532" mass="57217">MNSSAQLHWQLSKRRAQMSIAILTLLSLAACGGSSTTAGSADNAAQAVPPDTILTGLVTTAPAPALAAPPADQPSLIPFANEEGAVLTVSSTGSIDKNNAFFKAFGNGRSCATCHQESQGWSISPDSLQARFAQTNGDDPVFRLVDGANSPNALVATIDQKRLAYSMLLTKGLIRVGLPVPADAEFTLIKVDDPYGYASTKEVSLFRRPMPTTNLKFLSTVMWDGRETFTDARSNICIRNTRPLQCFSSTDVDLLHQSNSAVTGHAQAAQGLTAAEQRSIVDFEKTLFTAQITSLVAGNLTDAGAKGGPAELAKNNFYFGINDIEAGDYLTGAPFDRNVMNMFTAWRGLDRPVPPNPPVQGRPPQPPQPPTAINLARGSIARGEQIFNNKPFNITRVAGFNDELRVPLQRATCASCHSVGNVGSHSVPRLFNTGVSDASLRTPDMPLYTLRNKLTGETVETTDPGSAMATGKWKDIGRFKVPSLRAIEARSPYFHNGGMVEISDVVRFYDKRFNIGLTPQEVIDLSEFLKVL</sequence>
<comment type="caution">
    <text evidence="8">The sequence shown here is derived from an EMBL/GenBank/DDBJ whole genome shotgun (WGS) entry which is preliminary data.</text>
</comment>
<dbReference type="InterPro" id="IPR051395">
    <property type="entry name" value="Cytochrome_c_Peroxidase/MauG"/>
</dbReference>
<dbReference type="EMBL" id="QJKB01000002">
    <property type="protein sequence ID" value="PXX45489.1"/>
    <property type="molecule type" value="Genomic_DNA"/>
</dbReference>
<evidence type="ECO:0000256" key="5">
    <source>
        <dbReference type="SAM" id="MobiDB-lite"/>
    </source>
</evidence>
<keyword evidence="9" id="KW-1185">Reference proteome</keyword>
<keyword evidence="8" id="KW-0560">Oxidoreductase</keyword>